<dbReference type="GO" id="GO:0008757">
    <property type="term" value="F:S-adenosylmethionine-dependent methyltransferase activity"/>
    <property type="evidence" value="ECO:0007669"/>
    <property type="project" value="InterPro"/>
</dbReference>
<feature type="domain" description="Methyltransferase type 11" evidence="1">
    <location>
        <begin position="434"/>
        <end position="483"/>
    </location>
</feature>
<dbReference type="SUPFAM" id="SSF53335">
    <property type="entry name" value="S-adenosyl-L-methionine-dependent methyltransferases"/>
    <property type="match status" value="1"/>
</dbReference>
<dbReference type="InterPro" id="IPR013216">
    <property type="entry name" value="Methyltransf_11"/>
</dbReference>
<dbReference type="SUPFAM" id="SSF51126">
    <property type="entry name" value="Pectin lyase-like"/>
    <property type="match status" value="1"/>
</dbReference>
<dbReference type="Gene3D" id="3.40.50.150">
    <property type="entry name" value="Vaccinia Virus protein VP39"/>
    <property type="match status" value="1"/>
</dbReference>
<dbReference type="EMBL" id="QHHQ01000004">
    <property type="protein sequence ID" value="RAI00082.1"/>
    <property type="molecule type" value="Genomic_DNA"/>
</dbReference>
<keyword evidence="3" id="KW-1185">Reference proteome</keyword>
<dbReference type="InterPro" id="IPR029063">
    <property type="entry name" value="SAM-dependent_MTases_sf"/>
</dbReference>
<dbReference type="OrthoDB" id="9787738at2"/>
<evidence type="ECO:0000313" key="3">
    <source>
        <dbReference type="Proteomes" id="UP000249590"/>
    </source>
</evidence>
<dbReference type="Proteomes" id="UP000249590">
    <property type="component" value="Unassembled WGS sequence"/>
</dbReference>
<name>A0A8B2NSJ9_9HYPH</name>
<evidence type="ECO:0000313" key="2">
    <source>
        <dbReference type="EMBL" id="RAI00082.1"/>
    </source>
</evidence>
<dbReference type="RefSeq" id="WP_111348656.1">
    <property type="nucleotide sequence ID" value="NZ_QHHQ01000004.1"/>
</dbReference>
<dbReference type="Pfam" id="PF08241">
    <property type="entry name" value="Methyltransf_11"/>
    <property type="match status" value="1"/>
</dbReference>
<sequence>MSAGLPDPLLVDGAGALARALESAAPGATILLPPDVIDIDASLTIRVPLALAAAAGTRPLLRFVSADARLVVGPGAGGGSVSGIDFTGTRHRHAPLVELAGVDGFTLADVGIGRCEGSAFQARDCARLRMERTFISDVGLGGGEIVDCDDVALDLTMTMIGRRARSAGLVLSASSGTVSLAARDVSGNAVTVRRPPRPETGPTAPLDLRLNAVECHRALAVVGDADDPVDALTADVFAEDMEDWAVLLSNCAGLNVRMQTRRAEPLRLDGKAGAQRCTIELASDRPDRVTVAGKSARNTVTPLAARPWPPRPDAPASAAFEPRFPARTVEDTCAVCGWQGRFRRTHEGIRETFACSRCRASLRYRAQAQALLSVVGNTRHPTLEALSDAGGLDALSIFEPGQAGPFRPYLANAAVYRASVYAPGRRSGELVDGVECQDITATSFEDKTFDLVVTSDIMEHVRRPEEAWREIHRILKPGGHHVFSIPLTAEMPPRSVSRVDTSGEEDRLLMPAVYHGDGAAGLSLVYTDFGADLLDTLASLGLPTAALPYRSSDPLCASVLTFVSQRLP</sequence>
<evidence type="ECO:0000259" key="1">
    <source>
        <dbReference type="Pfam" id="PF08241"/>
    </source>
</evidence>
<dbReference type="InterPro" id="IPR011050">
    <property type="entry name" value="Pectin_lyase_fold/virulence"/>
</dbReference>
<protein>
    <recommendedName>
        <fullName evidence="1">Methyltransferase type 11 domain-containing protein</fullName>
    </recommendedName>
</protein>
<gene>
    <name evidence="2" type="ORF">DLJ53_20410</name>
</gene>
<proteinExistence type="predicted"/>
<dbReference type="AlphaFoldDB" id="A0A8B2NSJ9"/>
<accession>A0A8B2NSJ9</accession>
<organism evidence="2 3">
    <name type="scientific">Acuticoccus sediminis</name>
    <dbReference type="NCBI Taxonomy" id="2184697"/>
    <lineage>
        <taxon>Bacteria</taxon>
        <taxon>Pseudomonadati</taxon>
        <taxon>Pseudomonadota</taxon>
        <taxon>Alphaproteobacteria</taxon>
        <taxon>Hyphomicrobiales</taxon>
        <taxon>Amorphaceae</taxon>
        <taxon>Acuticoccus</taxon>
    </lineage>
</organism>
<reference evidence="2 3" key="1">
    <citation type="submission" date="2018-05" db="EMBL/GenBank/DDBJ databases">
        <title>Acuticoccus sediminis sp. nov., isolated from deep-sea sediment of Indian Ocean.</title>
        <authorList>
            <person name="Liu X."/>
            <person name="Lai Q."/>
            <person name="Du Y."/>
            <person name="Sun F."/>
            <person name="Zhang X."/>
            <person name="Wang S."/>
            <person name="Shao Z."/>
        </authorList>
    </citation>
    <scope>NUCLEOTIDE SEQUENCE [LARGE SCALE GENOMIC DNA]</scope>
    <source>
        <strain evidence="2 3">PTG4-2</strain>
    </source>
</reference>
<comment type="caution">
    <text evidence="2">The sequence shown here is derived from an EMBL/GenBank/DDBJ whole genome shotgun (WGS) entry which is preliminary data.</text>
</comment>